<evidence type="ECO:0000256" key="8">
    <source>
        <dbReference type="ARBA" id="ARBA00023012"/>
    </source>
</evidence>
<keyword evidence="10" id="KW-0472">Membrane</keyword>
<name>A0A0X3VAE5_9ACTN</name>
<comment type="caution">
    <text evidence="13">The sequence shown here is derived from an EMBL/GenBank/DDBJ whole genome shotgun (WGS) entry which is preliminary data.</text>
</comment>
<keyword evidence="4" id="KW-0808">Transferase</keyword>
<evidence type="ECO:0000256" key="10">
    <source>
        <dbReference type="SAM" id="Phobius"/>
    </source>
</evidence>
<dbReference type="GO" id="GO:0000155">
    <property type="term" value="F:phosphorelay sensor kinase activity"/>
    <property type="evidence" value="ECO:0007669"/>
    <property type="project" value="InterPro"/>
</dbReference>
<keyword evidence="7" id="KW-0067">ATP-binding</keyword>
<keyword evidence="3" id="KW-0597">Phosphoprotein</keyword>
<dbReference type="GO" id="GO:0016020">
    <property type="term" value="C:membrane"/>
    <property type="evidence" value="ECO:0007669"/>
    <property type="project" value="InterPro"/>
</dbReference>
<protein>
    <recommendedName>
        <fullName evidence="2">histidine kinase</fullName>
        <ecNumber evidence="2">2.7.13.3</ecNumber>
    </recommendedName>
</protein>
<dbReference type="RefSeq" id="WP_067685351.1">
    <property type="nucleotide sequence ID" value="NZ_LLZH01000013.1"/>
</dbReference>
<evidence type="ECO:0000256" key="9">
    <source>
        <dbReference type="SAM" id="MobiDB-lite"/>
    </source>
</evidence>
<dbReference type="Gene3D" id="1.20.5.1930">
    <property type="match status" value="1"/>
</dbReference>
<dbReference type="InterPro" id="IPR011712">
    <property type="entry name" value="Sig_transdc_His_kin_sub3_dim/P"/>
</dbReference>
<keyword evidence="6" id="KW-0418">Kinase</keyword>
<dbReference type="InterPro" id="IPR036890">
    <property type="entry name" value="HATPase_C_sf"/>
</dbReference>
<feature type="domain" description="Histidine kinase/HSP90-like ATPase" evidence="11">
    <location>
        <begin position="323"/>
        <end position="407"/>
    </location>
</feature>
<dbReference type="CDD" id="cd16917">
    <property type="entry name" value="HATPase_UhpB-NarQ-NarX-like"/>
    <property type="match status" value="1"/>
</dbReference>
<evidence type="ECO:0000313" key="14">
    <source>
        <dbReference type="Proteomes" id="UP000053244"/>
    </source>
</evidence>
<dbReference type="Gene3D" id="3.30.565.10">
    <property type="entry name" value="Histidine kinase-like ATPase, C-terminal domain"/>
    <property type="match status" value="1"/>
</dbReference>
<evidence type="ECO:0000259" key="12">
    <source>
        <dbReference type="Pfam" id="PF07730"/>
    </source>
</evidence>
<evidence type="ECO:0000256" key="2">
    <source>
        <dbReference type="ARBA" id="ARBA00012438"/>
    </source>
</evidence>
<dbReference type="PANTHER" id="PTHR24421:SF10">
    <property type="entry name" value="NITRATE_NITRITE SENSOR PROTEIN NARQ"/>
    <property type="match status" value="1"/>
</dbReference>
<evidence type="ECO:0000256" key="3">
    <source>
        <dbReference type="ARBA" id="ARBA00022553"/>
    </source>
</evidence>
<dbReference type="Proteomes" id="UP000053244">
    <property type="component" value="Unassembled WGS sequence"/>
</dbReference>
<dbReference type="GO" id="GO:0005524">
    <property type="term" value="F:ATP binding"/>
    <property type="evidence" value="ECO:0007669"/>
    <property type="project" value="UniProtKB-KW"/>
</dbReference>
<evidence type="ECO:0000313" key="13">
    <source>
        <dbReference type="EMBL" id="KUL41574.1"/>
    </source>
</evidence>
<dbReference type="InterPro" id="IPR050482">
    <property type="entry name" value="Sensor_HK_TwoCompSys"/>
</dbReference>
<evidence type="ECO:0000256" key="5">
    <source>
        <dbReference type="ARBA" id="ARBA00022741"/>
    </source>
</evidence>
<keyword evidence="8" id="KW-0902">Two-component regulatory system</keyword>
<dbReference type="Pfam" id="PF02518">
    <property type="entry name" value="HATPase_c"/>
    <property type="match status" value="1"/>
</dbReference>
<keyword evidence="14" id="KW-1185">Reference proteome</keyword>
<dbReference type="AlphaFoldDB" id="A0A0X3VAE5"/>
<comment type="catalytic activity">
    <reaction evidence="1">
        <text>ATP + protein L-histidine = ADP + protein N-phospho-L-histidine.</text>
        <dbReference type="EC" id="2.7.13.3"/>
    </reaction>
</comment>
<dbReference type="GO" id="GO:0046983">
    <property type="term" value="F:protein dimerization activity"/>
    <property type="evidence" value="ECO:0007669"/>
    <property type="project" value="InterPro"/>
</dbReference>
<dbReference type="EMBL" id="LLZH01000013">
    <property type="protein sequence ID" value="KUL41574.1"/>
    <property type="molecule type" value="Genomic_DNA"/>
</dbReference>
<dbReference type="PANTHER" id="PTHR24421">
    <property type="entry name" value="NITRATE/NITRITE SENSOR PROTEIN NARX-RELATED"/>
    <property type="match status" value="1"/>
</dbReference>
<evidence type="ECO:0000256" key="4">
    <source>
        <dbReference type="ARBA" id="ARBA00022679"/>
    </source>
</evidence>
<sequence>MTRRRRSLPWAVVILPVAVLGGGVFLVLRLLLDRLPAGLAVPIAAAPVALLLHPALVRAERLLHGRRPTPYSVLAGIGTLSWTSTADAPDLARVAEAVGRGLGARVCRLTVHRPDLPDRTYVWPAGDTGETLVTLPVVRGAEQLGSIAVDRAAAAGPDVHRRRLVEDVADSLGPVFEAHRLGIALERELRAVRAHAADIAGSRRRLVAEMDAERRRIERDLHDGAQHHLVSLRLALGLAEHKLTKGGREDAETALDRVTGQIDDAEAILARTARGVTSPVLARRGLVAALASELGAGVPITAAGMDAGRRFPVDLESAVWFCCLEAVNNARKHAPGAPIRLSLTCGRDRLVFGVHDDGPGWDMAASAGSPGRGMRNVMARVTAVGGLVAVRSAPGAGTRVDGWVPLPGGPADDDSLVTAVREAIQAAAAAYGDDPAVERIRELRAGLDEPAARRAGILAAWSALRALDQLVRSEPPPGNGPHLLHRLDRIRSSSREWAEVTAIDALRSAGTTDPGAPDEVEMAARLLGESGTDPRTRLGLAADAGRAQVAEAAARALAVWRTRASHPGTSGSVRLVAATVVRTCEHLMLRHSGGSAGPGPADPGSTPGPRRSP</sequence>
<dbReference type="OrthoDB" id="3217947at2"/>
<dbReference type="InterPro" id="IPR003594">
    <property type="entry name" value="HATPase_dom"/>
</dbReference>
<dbReference type="EC" id="2.7.13.3" evidence="2"/>
<proteinExistence type="predicted"/>
<feature type="compositionally biased region" description="Low complexity" evidence="9">
    <location>
        <begin position="598"/>
        <end position="613"/>
    </location>
</feature>
<evidence type="ECO:0000256" key="6">
    <source>
        <dbReference type="ARBA" id="ARBA00022777"/>
    </source>
</evidence>
<reference evidence="13 14" key="1">
    <citation type="submission" date="2015-10" db="EMBL/GenBank/DDBJ databases">
        <authorList>
            <person name="Gilbert D.G."/>
        </authorList>
    </citation>
    <scope>NUCLEOTIDE SEQUENCE [LARGE SCALE GENOMIC DNA]</scope>
    <source>
        <strain evidence="13 14">NRRL B-16712</strain>
    </source>
</reference>
<feature type="domain" description="Signal transduction histidine kinase subgroup 3 dimerisation and phosphoacceptor" evidence="12">
    <location>
        <begin position="213"/>
        <end position="267"/>
    </location>
</feature>
<dbReference type="Pfam" id="PF07730">
    <property type="entry name" value="HisKA_3"/>
    <property type="match status" value="1"/>
</dbReference>
<keyword evidence="5" id="KW-0547">Nucleotide-binding</keyword>
<feature type="transmembrane region" description="Helical" evidence="10">
    <location>
        <begin position="7"/>
        <end position="31"/>
    </location>
</feature>
<gene>
    <name evidence="13" type="ORF">ADL15_04835</name>
</gene>
<evidence type="ECO:0000256" key="7">
    <source>
        <dbReference type="ARBA" id="ARBA00022840"/>
    </source>
</evidence>
<dbReference type="SUPFAM" id="SSF55874">
    <property type="entry name" value="ATPase domain of HSP90 chaperone/DNA topoisomerase II/histidine kinase"/>
    <property type="match status" value="1"/>
</dbReference>
<evidence type="ECO:0000259" key="11">
    <source>
        <dbReference type="Pfam" id="PF02518"/>
    </source>
</evidence>
<organism evidence="13 14">
    <name type="scientific">Actinoplanes awajinensis subsp. mycoplanecinus</name>
    <dbReference type="NCBI Taxonomy" id="135947"/>
    <lineage>
        <taxon>Bacteria</taxon>
        <taxon>Bacillati</taxon>
        <taxon>Actinomycetota</taxon>
        <taxon>Actinomycetes</taxon>
        <taxon>Micromonosporales</taxon>
        <taxon>Micromonosporaceae</taxon>
        <taxon>Actinoplanes</taxon>
    </lineage>
</organism>
<evidence type="ECO:0000256" key="1">
    <source>
        <dbReference type="ARBA" id="ARBA00000085"/>
    </source>
</evidence>
<accession>A0A0X3VAE5</accession>
<keyword evidence="10" id="KW-1133">Transmembrane helix</keyword>
<keyword evidence="10" id="KW-0812">Transmembrane</keyword>
<feature type="region of interest" description="Disordered" evidence="9">
    <location>
        <begin position="590"/>
        <end position="613"/>
    </location>
</feature>